<proteinExistence type="predicted"/>
<dbReference type="AlphaFoldDB" id="A0A0G4H309"/>
<feature type="region of interest" description="Disordered" evidence="1">
    <location>
        <begin position="368"/>
        <end position="417"/>
    </location>
</feature>
<feature type="compositionally biased region" description="Gly residues" evidence="1">
    <location>
        <begin position="9"/>
        <end position="30"/>
    </location>
</feature>
<dbReference type="VEuPathDB" id="CryptoDB:Cvel_24502"/>
<gene>
    <name evidence="2" type="ORF">Cvel_24502</name>
</gene>
<feature type="region of interest" description="Disordered" evidence="1">
    <location>
        <begin position="196"/>
        <end position="345"/>
    </location>
</feature>
<feature type="compositionally biased region" description="Gly residues" evidence="1">
    <location>
        <begin position="326"/>
        <end position="344"/>
    </location>
</feature>
<feature type="compositionally biased region" description="Acidic residues" evidence="1">
    <location>
        <begin position="305"/>
        <end position="325"/>
    </location>
</feature>
<dbReference type="EMBL" id="CDMZ01001828">
    <property type="protein sequence ID" value="CEM38071.1"/>
    <property type="molecule type" value="Genomic_DNA"/>
</dbReference>
<evidence type="ECO:0000313" key="2">
    <source>
        <dbReference type="EMBL" id="CEM38071.1"/>
    </source>
</evidence>
<sequence>MPFVSVALPGGGGGGGGLGGGPGSSGGGISGRSPSAALVPPLARQGTSTQAGVRAEHITRTWLEIQEERQAEMAKSERQMFPGCRTTGLRGQYDRPDEARERDVVRDFLFTHQRAAAALENDTARTSRIDVIAAAYAAYEMAAAAVQKGHNRQPREDDVHYTDGRFADEEDRLYEKGRADARARLRKAGAIASLVPRSASRLSSAEEEKTQRLARSAQEEVIGPVAALSPRLSPSARPQSDRDRRDSPGEGNSPTSTRNLHPPRGSGENARERKQFNAGGLSASQATGASGVPWPGTASALDASGADDDLNLLCDGPDDPGEGEGEGATPGGASGTGTAGGEEGGSAAVAVAELEARAIVGEFGKGWTDHLEEDAPPGQTAQGAGRGTGPLEGASTAAAAVGGGGGFVGGQGQRGDDQVEEAVLPGEAAGGAGAEEGLGNEAGRWVWSEEKGEWGWEWGGTAGDQDGGIADQNSGYDYNGWTWNEEKNEWEWTGVE</sequence>
<feature type="compositionally biased region" description="Basic and acidic residues" evidence="1">
    <location>
        <begin position="239"/>
        <end position="248"/>
    </location>
</feature>
<name>A0A0G4H309_9ALVE</name>
<protein>
    <submittedName>
        <fullName evidence="2">Uncharacterized protein</fullName>
    </submittedName>
</protein>
<feature type="compositionally biased region" description="Gly residues" evidence="1">
    <location>
        <begin position="401"/>
        <end position="413"/>
    </location>
</feature>
<evidence type="ECO:0000256" key="1">
    <source>
        <dbReference type="SAM" id="MobiDB-lite"/>
    </source>
</evidence>
<accession>A0A0G4H309</accession>
<feature type="compositionally biased region" description="Polar residues" evidence="1">
    <location>
        <begin position="250"/>
        <end position="259"/>
    </location>
</feature>
<feature type="region of interest" description="Disordered" evidence="1">
    <location>
        <begin position="1"/>
        <end position="53"/>
    </location>
</feature>
<organism evidence="2">
    <name type="scientific">Chromera velia CCMP2878</name>
    <dbReference type="NCBI Taxonomy" id="1169474"/>
    <lineage>
        <taxon>Eukaryota</taxon>
        <taxon>Sar</taxon>
        <taxon>Alveolata</taxon>
        <taxon>Colpodellida</taxon>
        <taxon>Chromeraceae</taxon>
        <taxon>Chromera</taxon>
    </lineage>
</organism>
<reference evidence="2" key="1">
    <citation type="submission" date="2014-11" db="EMBL/GenBank/DDBJ databases">
        <authorList>
            <person name="Otto D Thomas"/>
            <person name="Naeem Raeece"/>
        </authorList>
    </citation>
    <scope>NUCLEOTIDE SEQUENCE</scope>
</reference>